<dbReference type="EMBL" id="JADGJH010002673">
    <property type="protein sequence ID" value="KAJ3095727.1"/>
    <property type="molecule type" value="Genomic_DNA"/>
</dbReference>
<keyword evidence="3 11" id="KW-0813">Transport</keyword>
<evidence type="ECO:0000256" key="3">
    <source>
        <dbReference type="ARBA" id="ARBA00022448"/>
    </source>
</evidence>
<evidence type="ECO:0000256" key="10">
    <source>
        <dbReference type="PROSITE-ProRule" id="PRU00282"/>
    </source>
</evidence>
<feature type="repeat" description="Solcar" evidence="10">
    <location>
        <begin position="100"/>
        <end position="182"/>
    </location>
</feature>
<dbReference type="FunFam" id="1.50.40.10:FF:000018">
    <property type="entry name" value="S-adenosylmethionine mitochondrial carrier protein-like"/>
    <property type="match status" value="1"/>
</dbReference>
<dbReference type="PANTHER" id="PTHR45667">
    <property type="entry name" value="S-ADENOSYLMETHIONINE MITOCHONDRIAL CARRIER PROTEIN"/>
    <property type="match status" value="1"/>
</dbReference>
<dbReference type="Gene3D" id="1.50.40.10">
    <property type="entry name" value="Mitochondrial carrier domain"/>
    <property type="match status" value="2"/>
</dbReference>
<organism evidence="12 13">
    <name type="scientific">Physocladia obscura</name>
    <dbReference type="NCBI Taxonomy" id="109957"/>
    <lineage>
        <taxon>Eukaryota</taxon>
        <taxon>Fungi</taxon>
        <taxon>Fungi incertae sedis</taxon>
        <taxon>Chytridiomycota</taxon>
        <taxon>Chytridiomycota incertae sedis</taxon>
        <taxon>Chytridiomycetes</taxon>
        <taxon>Chytridiales</taxon>
        <taxon>Chytriomycetaceae</taxon>
        <taxon>Physocladia</taxon>
    </lineage>
</organism>
<name>A0AAD5SR87_9FUNG</name>
<reference evidence="12" key="1">
    <citation type="submission" date="2020-05" db="EMBL/GenBank/DDBJ databases">
        <title>Phylogenomic resolution of chytrid fungi.</title>
        <authorList>
            <person name="Stajich J.E."/>
            <person name="Amses K."/>
            <person name="Simmons R."/>
            <person name="Seto K."/>
            <person name="Myers J."/>
            <person name="Bonds A."/>
            <person name="Quandt C.A."/>
            <person name="Barry K."/>
            <person name="Liu P."/>
            <person name="Grigoriev I."/>
            <person name="Longcore J.E."/>
            <person name="James T.Y."/>
        </authorList>
    </citation>
    <scope>NUCLEOTIDE SEQUENCE</scope>
    <source>
        <strain evidence="12">JEL0513</strain>
    </source>
</reference>
<dbReference type="AlphaFoldDB" id="A0AAD5SR87"/>
<feature type="repeat" description="Solcar" evidence="10">
    <location>
        <begin position="5"/>
        <end position="86"/>
    </location>
</feature>
<dbReference type="Pfam" id="PF00153">
    <property type="entry name" value="Mito_carr"/>
    <property type="match status" value="3"/>
</dbReference>
<evidence type="ECO:0000256" key="9">
    <source>
        <dbReference type="ARBA" id="ARBA00023136"/>
    </source>
</evidence>
<evidence type="ECO:0000313" key="12">
    <source>
        <dbReference type="EMBL" id="KAJ3095727.1"/>
    </source>
</evidence>
<keyword evidence="6" id="KW-0999">Mitochondrion inner membrane</keyword>
<evidence type="ECO:0000256" key="11">
    <source>
        <dbReference type="RuleBase" id="RU000488"/>
    </source>
</evidence>
<keyword evidence="5" id="KW-0677">Repeat</keyword>
<dbReference type="InterPro" id="IPR018108">
    <property type="entry name" value="MCP_transmembrane"/>
</dbReference>
<feature type="repeat" description="Solcar" evidence="10">
    <location>
        <begin position="191"/>
        <end position="279"/>
    </location>
</feature>
<keyword evidence="8" id="KW-0496">Mitochondrion</keyword>
<dbReference type="SUPFAM" id="SSF103506">
    <property type="entry name" value="Mitochondrial carrier"/>
    <property type="match status" value="1"/>
</dbReference>
<dbReference type="InterPro" id="IPR023395">
    <property type="entry name" value="MCP_dom_sf"/>
</dbReference>
<comment type="subcellular location">
    <subcellularLocation>
        <location evidence="1">Mitochondrion inner membrane</location>
        <topology evidence="1">Multi-pass membrane protein</topology>
    </subcellularLocation>
</comment>
<dbReference type="Proteomes" id="UP001211907">
    <property type="component" value="Unassembled WGS sequence"/>
</dbReference>
<keyword evidence="13" id="KW-1185">Reference proteome</keyword>
<evidence type="ECO:0000256" key="8">
    <source>
        <dbReference type="ARBA" id="ARBA00023128"/>
    </source>
</evidence>
<proteinExistence type="inferred from homology"/>
<evidence type="ECO:0000256" key="4">
    <source>
        <dbReference type="ARBA" id="ARBA00022692"/>
    </source>
</evidence>
<accession>A0AAD5SR87</accession>
<sequence length="281" mass="29652">MGSDTSFCAALIAGATAGFTVDLVLFPLDTIKTRLVRAVFVLKQAREGFAAAGGFRGVYAGLSSAAIGSAPGAAAFFSTYEFLKKRLNTSLNTSGNRDGLVHMLAASGGEVVGQAACTIRVPTEVVKQRMQTGQYNSVSNAVNSIAKTGGVFGLYKGFTMTIFREIPFCSVQFPLFEYLKKTWKIKTGKAPEPWESGLCGSIAGGVAAAVTTPLDVVKTRIMLSGKEAANSYNSIPGSFKKIVQEEGFNALFKGIGPRVTWISIGGAVFLGSYEAVLKLIQ</sequence>
<keyword evidence="7" id="KW-1133">Transmembrane helix</keyword>
<gene>
    <name evidence="12" type="ORF">HK100_005743</name>
</gene>
<evidence type="ECO:0000313" key="13">
    <source>
        <dbReference type="Proteomes" id="UP001211907"/>
    </source>
</evidence>
<comment type="caution">
    <text evidence="12">The sequence shown here is derived from an EMBL/GenBank/DDBJ whole genome shotgun (WGS) entry which is preliminary data.</text>
</comment>
<dbReference type="PROSITE" id="PS50920">
    <property type="entry name" value="SOLCAR"/>
    <property type="match status" value="3"/>
</dbReference>
<keyword evidence="4 10" id="KW-0812">Transmembrane</keyword>
<evidence type="ECO:0000256" key="1">
    <source>
        <dbReference type="ARBA" id="ARBA00004448"/>
    </source>
</evidence>
<evidence type="ECO:0000256" key="7">
    <source>
        <dbReference type="ARBA" id="ARBA00022989"/>
    </source>
</evidence>
<protein>
    <submittedName>
        <fullName evidence="12">Uncharacterized protein</fullName>
    </submittedName>
</protein>
<evidence type="ECO:0000256" key="2">
    <source>
        <dbReference type="ARBA" id="ARBA00006375"/>
    </source>
</evidence>
<comment type="similarity">
    <text evidence="2 11">Belongs to the mitochondrial carrier (TC 2.A.29) family.</text>
</comment>
<evidence type="ECO:0000256" key="5">
    <source>
        <dbReference type="ARBA" id="ARBA00022737"/>
    </source>
</evidence>
<evidence type="ECO:0000256" key="6">
    <source>
        <dbReference type="ARBA" id="ARBA00022792"/>
    </source>
</evidence>
<dbReference type="GO" id="GO:0005743">
    <property type="term" value="C:mitochondrial inner membrane"/>
    <property type="evidence" value="ECO:0007669"/>
    <property type="project" value="UniProtKB-SubCell"/>
</dbReference>
<keyword evidence="9 10" id="KW-0472">Membrane</keyword>